<dbReference type="PROSITE" id="PS50928">
    <property type="entry name" value="ABC_TM1"/>
    <property type="match status" value="1"/>
</dbReference>
<dbReference type="InterPro" id="IPR000515">
    <property type="entry name" value="MetI-like"/>
</dbReference>
<evidence type="ECO:0000256" key="7">
    <source>
        <dbReference type="ARBA" id="ARBA00023136"/>
    </source>
</evidence>
<dbReference type="PANTHER" id="PTHR30450">
    <property type="entry name" value="ABC TRANSPORTER PERMEASE"/>
    <property type="match status" value="1"/>
</dbReference>
<evidence type="ECO:0000256" key="4">
    <source>
        <dbReference type="ARBA" id="ARBA00022475"/>
    </source>
</evidence>
<dbReference type="InterPro" id="IPR051322">
    <property type="entry name" value="AA_ABC_Transporter_Permease"/>
</dbReference>
<dbReference type="PANTHER" id="PTHR30450:SF1">
    <property type="entry name" value="D-METHIONINE TRANSPORT SYSTEM PERMEASE PROTEIN METI-RELATED"/>
    <property type="match status" value="1"/>
</dbReference>
<dbReference type="FunFam" id="1.10.3720.10:FF:000002">
    <property type="entry name" value="D-methionine ABC transporter permease MetI"/>
    <property type="match status" value="1"/>
</dbReference>
<feature type="transmembrane region" description="Helical" evidence="8">
    <location>
        <begin position="197"/>
        <end position="219"/>
    </location>
</feature>
<keyword evidence="5 8" id="KW-0812">Transmembrane</keyword>
<dbReference type="OrthoDB" id="9793490at2"/>
<evidence type="ECO:0000256" key="3">
    <source>
        <dbReference type="ARBA" id="ARBA00022448"/>
    </source>
</evidence>
<dbReference type="InterPro" id="IPR035906">
    <property type="entry name" value="MetI-like_sf"/>
</dbReference>
<dbReference type="Proteomes" id="UP000050949">
    <property type="component" value="Unassembled WGS sequence"/>
</dbReference>
<dbReference type="EMBL" id="AZFW01000103">
    <property type="protein sequence ID" value="KRM25693.1"/>
    <property type="molecule type" value="Genomic_DNA"/>
</dbReference>
<evidence type="ECO:0000256" key="1">
    <source>
        <dbReference type="ARBA" id="ARBA00004651"/>
    </source>
</evidence>
<dbReference type="GO" id="GO:0005886">
    <property type="term" value="C:plasma membrane"/>
    <property type="evidence" value="ECO:0007669"/>
    <property type="project" value="UniProtKB-SubCell"/>
</dbReference>
<evidence type="ECO:0000313" key="11">
    <source>
        <dbReference type="Proteomes" id="UP000050949"/>
    </source>
</evidence>
<sequence>MSILNKFLPNVMPIWDQVWQATLETLYMTFFSAIIAGILGLIVGILLVVYDQGGIMPHPAVYSILDKIVNIFRSIPFVILLAVIYPLTRLLVHTTIGNTAALVPLVVGTIPFYARQVQNALVQVDGGIIEAAQAMGASNIDIIFRVYLREGLPDLIRVSVLTLISLIGLTAMAGAVGAGGLGNLAVSIGYQRFQNDVTFVAMIIILIMVFIVQGVGDWLTRLTTHV</sequence>
<dbReference type="Gene3D" id="1.10.3720.10">
    <property type="entry name" value="MetI-like"/>
    <property type="match status" value="1"/>
</dbReference>
<reference evidence="10 11" key="1">
    <citation type="journal article" date="2015" name="Genome Announc.">
        <title>Expanding the biotechnology potential of lactobacilli through comparative genomics of 213 strains and associated genera.</title>
        <authorList>
            <person name="Sun Z."/>
            <person name="Harris H.M."/>
            <person name="McCann A."/>
            <person name="Guo C."/>
            <person name="Argimon S."/>
            <person name="Zhang W."/>
            <person name="Yang X."/>
            <person name="Jeffery I.B."/>
            <person name="Cooney J.C."/>
            <person name="Kagawa T.F."/>
            <person name="Liu W."/>
            <person name="Song Y."/>
            <person name="Salvetti E."/>
            <person name="Wrobel A."/>
            <person name="Rasinkangas P."/>
            <person name="Parkhill J."/>
            <person name="Rea M.C."/>
            <person name="O'Sullivan O."/>
            <person name="Ritari J."/>
            <person name="Douillard F.P."/>
            <person name="Paul Ross R."/>
            <person name="Yang R."/>
            <person name="Briner A.E."/>
            <person name="Felis G.E."/>
            <person name="de Vos W.M."/>
            <person name="Barrangou R."/>
            <person name="Klaenhammer T.R."/>
            <person name="Caufield P.W."/>
            <person name="Cui Y."/>
            <person name="Zhang H."/>
            <person name="O'Toole P.W."/>
        </authorList>
    </citation>
    <scope>NUCLEOTIDE SEQUENCE [LARGE SCALE GENOMIC DNA]</scope>
    <source>
        <strain evidence="10 11">DSM 16991</strain>
    </source>
</reference>
<keyword evidence="7 8" id="KW-0472">Membrane</keyword>
<evidence type="ECO:0000259" key="9">
    <source>
        <dbReference type="PROSITE" id="PS50928"/>
    </source>
</evidence>
<comment type="subcellular location">
    <subcellularLocation>
        <location evidence="1 8">Cell membrane</location>
        <topology evidence="1 8">Multi-pass membrane protein</topology>
    </subcellularLocation>
</comment>
<feature type="transmembrane region" description="Helical" evidence="8">
    <location>
        <begin position="71"/>
        <end position="88"/>
    </location>
</feature>
<accession>A0A0R1X7G4</accession>
<feature type="transmembrane region" description="Helical" evidence="8">
    <location>
        <begin position="94"/>
        <end position="114"/>
    </location>
</feature>
<keyword evidence="3 8" id="KW-0813">Transport</keyword>
<keyword evidence="6 8" id="KW-1133">Transmembrane helix</keyword>
<feature type="transmembrane region" description="Helical" evidence="8">
    <location>
        <begin position="26"/>
        <end position="50"/>
    </location>
</feature>
<dbReference type="GO" id="GO:0048473">
    <property type="term" value="P:D-methionine transmembrane transport"/>
    <property type="evidence" value="ECO:0007669"/>
    <property type="project" value="TreeGrafter"/>
</dbReference>
<dbReference type="GeneID" id="78509826"/>
<dbReference type="CDD" id="cd06261">
    <property type="entry name" value="TM_PBP2"/>
    <property type="match status" value="1"/>
</dbReference>
<dbReference type="eggNOG" id="COG2011">
    <property type="taxonomic scope" value="Bacteria"/>
</dbReference>
<comment type="caution">
    <text evidence="10">The sequence shown here is derived from an EMBL/GenBank/DDBJ whole genome shotgun (WGS) entry which is preliminary data.</text>
</comment>
<evidence type="ECO:0000256" key="6">
    <source>
        <dbReference type="ARBA" id="ARBA00022989"/>
    </source>
</evidence>
<dbReference type="SUPFAM" id="SSF161098">
    <property type="entry name" value="MetI-like"/>
    <property type="match status" value="1"/>
</dbReference>
<gene>
    <name evidence="10" type="ORF">FC91_GL000608</name>
</gene>
<dbReference type="AlphaFoldDB" id="A0A0R1X7G4"/>
<dbReference type="RefSeq" id="WP_027829695.1">
    <property type="nucleotide sequence ID" value="NZ_AZFW01000103.1"/>
</dbReference>
<comment type="similarity">
    <text evidence="2">Belongs to the binding-protein-dependent transport system permease family. CysTW subfamily.</text>
</comment>
<name>A0A0R1X7G4_9LACO</name>
<feature type="domain" description="ABC transmembrane type-1" evidence="9">
    <location>
        <begin position="22"/>
        <end position="216"/>
    </location>
</feature>
<protein>
    <submittedName>
        <fullName evidence="10">D-methionine transport system permease protein MetI</fullName>
    </submittedName>
</protein>
<organism evidence="10 11">
    <name type="scientific">Schleiferilactobacillus harbinensis DSM 16991</name>
    <dbReference type="NCBI Taxonomy" id="1122147"/>
    <lineage>
        <taxon>Bacteria</taxon>
        <taxon>Bacillati</taxon>
        <taxon>Bacillota</taxon>
        <taxon>Bacilli</taxon>
        <taxon>Lactobacillales</taxon>
        <taxon>Lactobacillaceae</taxon>
        <taxon>Schleiferilactobacillus</taxon>
    </lineage>
</organism>
<evidence type="ECO:0000256" key="2">
    <source>
        <dbReference type="ARBA" id="ARBA00007069"/>
    </source>
</evidence>
<evidence type="ECO:0000256" key="8">
    <source>
        <dbReference type="RuleBase" id="RU363032"/>
    </source>
</evidence>
<dbReference type="Pfam" id="PF00528">
    <property type="entry name" value="BPD_transp_1"/>
    <property type="match status" value="1"/>
</dbReference>
<evidence type="ECO:0000313" key="10">
    <source>
        <dbReference type="EMBL" id="KRM25693.1"/>
    </source>
</evidence>
<feature type="transmembrane region" description="Helical" evidence="8">
    <location>
        <begin position="155"/>
        <end position="177"/>
    </location>
</feature>
<dbReference type="PATRIC" id="fig|1122147.4.peg.630"/>
<evidence type="ECO:0000256" key="5">
    <source>
        <dbReference type="ARBA" id="ARBA00022692"/>
    </source>
</evidence>
<proteinExistence type="inferred from homology"/>
<keyword evidence="4" id="KW-1003">Cell membrane</keyword>